<keyword evidence="4 5" id="KW-0472">Membrane</keyword>
<feature type="transmembrane region" description="Helical" evidence="5">
    <location>
        <begin position="145"/>
        <end position="164"/>
    </location>
</feature>
<dbReference type="RefSeq" id="WP_116270258.1">
    <property type="nucleotide sequence ID" value="NZ_BGZJ01000001.1"/>
</dbReference>
<reference evidence="6 7" key="1">
    <citation type="journal article" date="2018" name="Int. J. Syst. Evol. Microbiol.">
        <title>Mesosutterella multiformis gen. nov., sp. nov., a member of the family Sutterellaceae and Sutterella megalosphaeroides sp. nov., isolated from human faeces.</title>
        <authorList>
            <person name="Sakamoto M."/>
            <person name="Ikeyama N."/>
            <person name="Kunihiro T."/>
            <person name="Iino T."/>
            <person name="Yuki M."/>
            <person name="Ohkuma M."/>
        </authorList>
    </citation>
    <scope>NUCLEOTIDE SEQUENCE [LARGE SCALE GENOMIC DNA]</scope>
    <source>
        <strain evidence="6 7">4NBBH2</strain>
    </source>
</reference>
<gene>
    <name evidence="5" type="primary">yciB</name>
    <name evidence="6" type="ORF">MESMUL_13330</name>
</gene>
<sequence>MKLLFDLFPVILFFLSFKISEAKIDQTMGIVNRLLGSGIDPMQAPVILATSVAIVASILQVAFVLLRGKKVEVMLWLSLAIVTIFGGLTIWLHNPLFIKWKPTILYWVFASILIYGSMTGKNFIHKLIGAQIALPANIWKNLQKGWIGFFIVVGFINLAVAYSFSTEAWVNFKLFGLLGLTLAFTLAMGFYIAKYSPESLEDNVKSDAAPK</sequence>
<dbReference type="OrthoDB" id="9788219at2"/>
<comment type="similarity">
    <text evidence="5">Belongs to the YciB family.</text>
</comment>
<dbReference type="PANTHER" id="PTHR36917:SF1">
    <property type="entry name" value="INNER MEMBRANE-SPANNING PROTEIN YCIB"/>
    <property type="match status" value="1"/>
</dbReference>
<keyword evidence="3 5" id="KW-1133">Transmembrane helix</keyword>
<keyword evidence="1 5" id="KW-1003">Cell membrane</keyword>
<dbReference type="GO" id="GO:0005886">
    <property type="term" value="C:plasma membrane"/>
    <property type="evidence" value="ECO:0007669"/>
    <property type="project" value="UniProtKB-SubCell"/>
</dbReference>
<feature type="transmembrane region" description="Helical" evidence="5">
    <location>
        <begin position="104"/>
        <end position="124"/>
    </location>
</feature>
<dbReference type="Pfam" id="PF04279">
    <property type="entry name" value="IspA"/>
    <property type="match status" value="1"/>
</dbReference>
<dbReference type="PANTHER" id="PTHR36917">
    <property type="entry name" value="INTRACELLULAR SEPTATION PROTEIN A-RELATED"/>
    <property type="match status" value="1"/>
</dbReference>
<dbReference type="Proteomes" id="UP000266091">
    <property type="component" value="Unassembled WGS sequence"/>
</dbReference>
<keyword evidence="2 5" id="KW-0812">Transmembrane</keyword>
<organism evidence="6 7">
    <name type="scientific">Mesosutterella multiformis</name>
    <dbReference type="NCBI Taxonomy" id="2259133"/>
    <lineage>
        <taxon>Bacteria</taxon>
        <taxon>Pseudomonadati</taxon>
        <taxon>Pseudomonadota</taxon>
        <taxon>Betaproteobacteria</taxon>
        <taxon>Burkholderiales</taxon>
        <taxon>Sutterellaceae</taxon>
        <taxon>Mesosutterella</taxon>
    </lineage>
</organism>
<comment type="caution">
    <text evidence="6">The sequence shown here is derived from an EMBL/GenBank/DDBJ whole genome shotgun (WGS) entry which is preliminary data.</text>
</comment>
<evidence type="ECO:0000313" key="6">
    <source>
        <dbReference type="EMBL" id="GBO93979.1"/>
    </source>
</evidence>
<protein>
    <recommendedName>
        <fullName evidence="5">Inner membrane-spanning protein YciB</fullName>
    </recommendedName>
</protein>
<comment type="subcellular location">
    <subcellularLocation>
        <location evidence="5">Cell inner membrane</location>
        <topology evidence="5">Multi-pass membrane protein</topology>
    </subcellularLocation>
</comment>
<dbReference type="NCBIfam" id="NF001325">
    <property type="entry name" value="PRK00259.1-3"/>
    <property type="match status" value="1"/>
</dbReference>
<dbReference type="AlphaFoldDB" id="A0A388SEU2"/>
<keyword evidence="7" id="KW-1185">Reference proteome</keyword>
<evidence type="ECO:0000256" key="4">
    <source>
        <dbReference type="ARBA" id="ARBA00023136"/>
    </source>
</evidence>
<feature type="transmembrane region" description="Helical" evidence="5">
    <location>
        <begin position="73"/>
        <end position="92"/>
    </location>
</feature>
<accession>A0A401LN19</accession>
<dbReference type="InterPro" id="IPR006008">
    <property type="entry name" value="YciB"/>
</dbReference>
<evidence type="ECO:0000256" key="1">
    <source>
        <dbReference type="ARBA" id="ARBA00022475"/>
    </source>
</evidence>
<evidence type="ECO:0000256" key="5">
    <source>
        <dbReference type="HAMAP-Rule" id="MF_00189"/>
    </source>
</evidence>
<proteinExistence type="inferred from homology"/>
<dbReference type="HAMAP" id="MF_00189">
    <property type="entry name" value="YciB"/>
    <property type="match status" value="1"/>
</dbReference>
<keyword evidence="5" id="KW-0997">Cell inner membrane</keyword>
<feature type="transmembrane region" description="Helical" evidence="5">
    <location>
        <begin position="170"/>
        <end position="193"/>
    </location>
</feature>
<feature type="transmembrane region" description="Helical" evidence="5">
    <location>
        <begin position="46"/>
        <end position="66"/>
    </location>
</feature>
<evidence type="ECO:0000256" key="3">
    <source>
        <dbReference type="ARBA" id="ARBA00022989"/>
    </source>
</evidence>
<evidence type="ECO:0000256" key="2">
    <source>
        <dbReference type="ARBA" id="ARBA00022692"/>
    </source>
</evidence>
<dbReference type="EMBL" id="BGZJ01000001">
    <property type="protein sequence ID" value="GBO93979.1"/>
    <property type="molecule type" value="Genomic_DNA"/>
</dbReference>
<accession>A0A388SEU2</accession>
<comment type="function">
    <text evidence="5">Plays a role in cell envelope biogenesis, maintenance of cell envelope integrity and membrane homeostasis.</text>
</comment>
<evidence type="ECO:0000313" key="7">
    <source>
        <dbReference type="Proteomes" id="UP000266091"/>
    </source>
</evidence>
<name>A0A388SEU2_9BURK</name>